<feature type="region of interest" description="Disordered" evidence="1">
    <location>
        <begin position="329"/>
        <end position="358"/>
    </location>
</feature>
<comment type="caution">
    <text evidence="2">The sequence shown here is derived from an EMBL/GenBank/DDBJ whole genome shotgun (WGS) entry which is preliminary data.</text>
</comment>
<sequence length="787" mass="86656">MRKELFALEWKALSSSVTNVTRPLQTLESTHLYETCSWHGISHATKMNWTGGSLQRTKNANKGVLQRQKAYFARARTHLQSASNSPTTPFRPSYLGDNDSFDFMEQIPTLGSGVVQHAGHPARGRGERLRRKTPPADRRPVPDNPRLKREAGRKCVKNRPASRLGAAKRGSEAQHDERRRATETDLETQLLEANRKRLLRQQDWIGINSPKPVHLQYFSNKEKDKIGKRRKTQGKLGATARLKSNANMAGQPPQNAGDGLYRAFMAPEVRNDVENIRIRIGTDALSTAYSNQLNHYARSQASSEPMLFDQEGQDTERARYLESVQLVNPEPHSARNASRHSNTAPHERPLTDEKVGRDHDFTYYRDPRSMAETSEQGSLDFEQIEGHSQNYPVGRAPDQTSESSALAYRVTHHAEGIERPLRLVFGEFNSSASAQSHIAPKNNIGEPRYTREAASAGESQRGHMHQVIGDVEQSTFDEGAAALAIVDEEPWKTFLSISEGSSSHPAMAVEPGNSLLRSYPTVFNNEAVTNWSQRATQCDRTDISSSPASASLPSLKRGIEKPVLARQAGVKSNWRDDAVGTKARGLDEDEKLWQAFVFGSDNTSSSEAFYSLEQTQRMSKDFGEASSRYVPLSVAVSSVSSTPFRPISEVASCISDKVQDAAASALAPGSRAISSPAFYEFVEDVVSEGEDGHGKAEGSLLVEQAVTQASLQTNVACDTGLASPEMFCDSKPFRNSLDRPHGMSDISSTRAVASRRRAASSSPSYDGPVSYDESSGGLDCIDRDRLT</sequence>
<feature type="region of interest" description="Disordered" evidence="1">
    <location>
        <begin position="738"/>
        <end position="787"/>
    </location>
</feature>
<feature type="compositionally biased region" description="Basic and acidic residues" evidence="1">
    <location>
        <begin position="134"/>
        <end position="153"/>
    </location>
</feature>
<feature type="compositionally biased region" description="Basic residues" evidence="1">
    <location>
        <begin position="120"/>
        <end position="133"/>
    </location>
</feature>
<proteinExistence type="predicted"/>
<dbReference type="EMBL" id="ML976615">
    <property type="protein sequence ID" value="KAF1849426.1"/>
    <property type="molecule type" value="Genomic_DNA"/>
</dbReference>
<evidence type="ECO:0000313" key="3">
    <source>
        <dbReference type="Proteomes" id="UP000800039"/>
    </source>
</evidence>
<accession>A0A9P4LBC4</accession>
<organism evidence="2 3">
    <name type="scientific">Cucurbitaria berberidis CBS 394.84</name>
    <dbReference type="NCBI Taxonomy" id="1168544"/>
    <lineage>
        <taxon>Eukaryota</taxon>
        <taxon>Fungi</taxon>
        <taxon>Dikarya</taxon>
        <taxon>Ascomycota</taxon>
        <taxon>Pezizomycotina</taxon>
        <taxon>Dothideomycetes</taxon>
        <taxon>Pleosporomycetidae</taxon>
        <taxon>Pleosporales</taxon>
        <taxon>Pleosporineae</taxon>
        <taxon>Cucurbitariaceae</taxon>
        <taxon>Cucurbitaria</taxon>
    </lineage>
</organism>
<dbReference type="Proteomes" id="UP000800039">
    <property type="component" value="Unassembled WGS sequence"/>
</dbReference>
<name>A0A9P4LBC4_9PLEO</name>
<evidence type="ECO:0000256" key="1">
    <source>
        <dbReference type="SAM" id="MobiDB-lite"/>
    </source>
</evidence>
<gene>
    <name evidence="2" type="ORF">K460DRAFT_354276</name>
</gene>
<feature type="region of interest" description="Disordered" evidence="1">
    <location>
        <begin position="113"/>
        <end position="188"/>
    </location>
</feature>
<evidence type="ECO:0000313" key="2">
    <source>
        <dbReference type="EMBL" id="KAF1849426.1"/>
    </source>
</evidence>
<dbReference type="OrthoDB" id="5426563at2759"/>
<keyword evidence="3" id="KW-1185">Reference proteome</keyword>
<feature type="compositionally biased region" description="Basic and acidic residues" evidence="1">
    <location>
        <begin position="345"/>
        <end position="358"/>
    </location>
</feature>
<dbReference type="GeneID" id="63849023"/>
<protein>
    <submittedName>
        <fullName evidence="2">Uncharacterized protein</fullName>
    </submittedName>
</protein>
<feature type="compositionally biased region" description="Polar residues" evidence="1">
    <location>
        <begin position="335"/>
        <end position="344"/>
    </location>
</feature>
<feature type="compositionally biased region" description="Basic and acidic residues" evidence="1">
    <location>
        <begin position="169"/>
        <end position="183"/>
    </location>
</feature>
<dbReference type="RefSeq" id="XP_040791989.1">
    <property type="nucleotide sequence ID" value="XM_040931771.1"/>
</dbReference>
<dbReference type="AlphaFoldDB" id="A0A9P4LBC4"/>
<reference evidence="2" key="1">
    <citation type="submission" date="2020-01" db="EMBL/GenBank/DDBJ databases">
        <authorList>
            <consortium name="DOE Joint Genome Institute"/>
            <person name="Haridas S."/>
            <person name="Albert R."/>
            <person name="Binder M."/>
            <person name="Bloem J."/>
            <person name="Labutti K."/>
            <person name="Salamov A."/>
            <person name="Andreopoulos B."/>
            <person name="Baker S.E."/>
            <person name="Barry K."/>
            <person name="Bills G."/>
            <person name="Bluhm B.H."/>
            <person name="Cannon C."/>
            <person name="Castanera R."/>
            <person name="Culley D.E."/>
            <person name="Daum C."/>
            <person name="Ezra D."/>
            <person name="Gonzalez J.B."/>
            <person name="Henrissat B."/>
            <person name="Kuo A."/>
            <person name="Liang C."/>
            <person name="Lipzen A."/>
            <person name="Lutzoni F."/>
            <person name="Magnuson J."/>
            <person name="Mondo S."/>
            <person name="Nolan M."/>
            <person name="Ohm R."/>
            <person name="Pangilinan J."/>
            <person name="Park H.-J."/>
            <person name="Ramirez L."/>
            <person name="Alfaro M."/>
            <person name="Sun H."/>
            <person name="Tritt A."/>
            <person name="Yoshinaga Y."/>
            <person name="Zwiers L.-H."/>
            <person name="Turgeon B.G."/>
            <person name="Goodwin S.B."/>
            <person name="Spatafora J.W."/>
            <person name="Crous P.W."/>
            <person name="Grigoriev I.V."/>
        </authorList>
    </citation>
    <scope>NUCLEOTIDE SEQUENCE</scope>
    <source>
        <strain evidence="2">CBS 394.84</strain>
    </source>
</reference>